<evidence type="ECO:0000256" key="1">
    <source>
        <dbReference type="ARBA" id="ARBA00022833"/>
    </source>
</evidence>
<dbReference type="EMBL" id="JBEPSJ010000001">
    <property type="protein sequence ID" value="MET4581517.1"/>
    <property type="molecule type" value="Genomic_DNA"/>
</dbReference>
<dbReference type="Gene3D" id="3.40.50.10320">
    <property type="entry name" value="LmbE-like"/>
    <property type="match status" value="1"/>
</dbReference>
<proteinExistence type="predicted"/>
<sequence>MVTFDSRLPGTNVDVWQRDGRLADVPALELSGIRRLVVVGAHPDDETLGAGALIAECAAAGIDVTVVVVTDGGASHPDSPSTTPEHLRRLRGTETLEAMRHLAPEAVVHSLDFPDGAVREHRDEIATALRVHLSGDDVLLAAPWRGDGHRDHRVLGEICASLADEAGVALLEYPVWLWHWAAPDDDEVPWDAFVALAPSRASLDAKRRAIGEYTSQTLALGDGPGDEAVLHPEFLRNFRGDREVYVGRRRAETVLDQSYFDALYRRHDDPWGFTSRWYERRKRAATLAALPEERFASAFEIGCSIGVLTEQLAGRCDSLLAVDVSQAAVDRARLRLAAQANVRVGRVDVASAFPSGDFDLIVLSEVGYYFTLGVLERVLDDAVDALSAGGTFVACHWRHQVDDYALTGDEVHSAIATALDGRMTRMVRHEEDDFLLDVYSPDPRSVAVRTGIL</sequence>
<dbReference type="Pfam" id="PF05401">
    <property type="entry name" value="NodS"/>
    <property type="match status" value="1"/>
</dbReference>
<dbReference type="SUPFAM" id="SSF102588">
    <property type="entry name" value="LmbE-like"/>
    <property type="match status" value="1"/>
</dbReference>
<reference evidence="2 3" key="1">
    <citation type="submission" date="2024-06" db="EMBL/GenBank/DDBJ databases">
        <title>Sorghum-associated microbial communities from plants grown in Nebraska, USA.</title>
        <authorList>
            <person name="Schachtman D."/>
        </authorList>
    </citation>
    <scope>NUCLEOTIDE SEQUENCE [LARGE SCALE GENOMIC DNA]</scope>
    <source>
        <strain evidence="2 3">2857</strain>
    </source>
</reference>
<dbReference type="InterPro" id="IPR024078">
    <property type="entry name" value="LmbE-like_dom_sf"/>
</dbReference>
<protein>
    <submittedName>
        <fullName evidence="2">LmbE family N-acetylglucosaminyl deacetylase</fullName>
    </submittedName>
</protein>
<dbReference type="InterPro" id="IPR029063">
    <property type="entry name" value="SAM-dependent_MTases_sf"/>
</dbReference>
<dbReference type="Proteomes" id="UP001549257">
    <property type="component" value="Unassembled WGS sequence"/>
</dbReference>
<dbReference type="PANTHER" id="PTHR12993:SF29">
    <property type="entry name" value="BLR3841 PROTEIN"/>
    <property type="match status" value="1"/>
</dbReference>
<dbReference type="Gene3D" id="3.40.50.150">
    <property type="entry name" value="Vaccinia Virus protein VP39"/>
    <property type="match status" value="1"/>
</dbReference>
<dbReference type="Pfam" id="PF02585">
    <property type="entry name" value="PIG-L"/>
    <property type="match status" value="1"/>
</dbReference>
<keyword evidence="1" id="KW-0862">Zinc</keyword>
<dbReference type="CDD" id="cd02440">
    <property type="entry name" value="AdoMet_MTases"/>
    <property type="match status" value="1"/>
</dbReference>
<evidence type="ECO:0000313" key="2">
    <source>
        <dbReference type="EMBL" id="MET4581517.1"/>
    </source>
</evidence>
<dbReference type="SUPFAM" id="SSF53335">
    <property type="entry name" value="S-adenosyl-L-methionine-dependent methyltransferases"/>
    <property type="match status" value="1"/>
</dbReference>
<comment type="caution">
    <text evidence="2">The sequence shown here is derived from an EMBL/GenBank/DDBJ whole genome shotgun (WGS) entry which is preliminary data.</text>
</comment>
<accession>A0ABV2QM03</accession>
<name>A0ABV2QM03_9MICO</name>
<keyword evidence="3" id="KW-1185">Reference proteome</keyword>
<dbReference type="InterPro" id="IPR003737">
    <property type="entry name" value="GlcNAc_PI_deacetylase-related"/>
</dbReference>
<gene>
    <name evidence="2" type="ORF">ABIE21_001007</name>
</gene>
<dbReference type="InterPro" id="IPR008715">
    <property type="entry name" value="SAM-MeTfrase_NodS-like"/>
</dbReference>
<evidence type="ECO:0000313" key="3">
    <source>
        <dbReference type="Proteomes" id="UP001549257"/>
    </source>
</evidence>
<dbReference type="PANTHER" id="PTHR12993">
    <property type="entry name" value="N-ACETYLGLUCOSAMINYL-PHOSPHATIDYLINOSITOL DE-N-ACETYLASE-RELATED"/>
    <property type="match status" value="1"/>
</dbReference>
<organism evidence="2 3">
    <name type="scientific">Conyzicola nivalis</name>
    <dbReference type="NCBI Taxonomy" id="1477021"/>
    <lineage>
        <taxon>Bacteria</taxon>
        <taxon>Bacillati</taxon>
        <taxon>Actinomycetota</taxon>
        <taxon>Actinomycetes</taxon>
        <taxon>Micrococcales</taxon>
        <taxon>Microbacteriaceae</taxon>
        <taxon>Conyzicola</taxon>
    </lineage>
</organism>